<gene>
    <name evidence="4" type="ORF">H072_277</name>
</gene>
<reference evidence="5" key="2">
    <citation type="submission" date="2013-04" db="EMBL/GenBank/DDBJ databases">
        <title>Genomic mechanisms accounting for the adaptation to parasitism in nematode-trapping fungi.</title>
        <authorList>
            <person name="Ahren D.G."/>
        </authorList>
    </citation>
    <scope>NUCLEOTIDE SEQUENCE [LARGE SCALE GENOMIC DNA]</scope>
    <source>
        <strain evidence="5">CBS 200.50</strain>
    </source>
</reference>
<keyword evidence="3" id="KW-0808">Transferase</keyword>
<evidence type="ECO:0000256" key="1">
    <source>
        <dbReference type="ARBA" id="ARBA00008361"/>
    </source>
</evidence>
<dbReference type="OMA" id="YHWCYLL"/>
<dbReference type="GO" id="GO:0008168">
    <property type="term" value="F:methyltransferase activity"/>
    <property type="evidence" value="ECO:0007669"/>
    <property type="project" value="UniProtKB-KW"/>
</dbReference>
<dbReference type="InterPro" id="IPR029063">
    <property type="entry name" value="SAM-dependent_MTases_sf"/>
</dbReference>
<evidence type="ECO:0000256" key="3">
    <source>
        <dbReference type="ARBA" id="ARBA00022679"/>
    </source>
</evidence>
<dbReference type="eggNOG" id="ENOG502S12X">
    <property type="taxonomic scope" value="Eukaryota"/>
</dbReference>
<dbReference type="PANTHER" id="PTHR12176">
    <property type="entry name" value="SAM-DEPENDENT METHYLTRANSFERASE SUPERFAMILY PROTEIN"/>
    <property type="match status" value="1"/>
</dbReference>
<dbReference type="Gene3D" id="3.40.50.150">
    <property type="entry name" value="Vaccinia Virus protein VP39"/>
    <property type="match status" value="1"/>
</dbReference>
<evidence type="ECO:0000313" key="5">
    <source>
        <dbReference type="Proteomes" id="UP000015100"/>
    </source>
</evidence>
<evidence type="ECO:0000256" key="2">
    <source>
        <dbReference type="ARBA" id="ARBA00022603"/>
    </source>
</evidence>
<dbReference type="HOGENOM" id="CLU_034313_0_0_1"/>
<dbReference type="SUPFAM" id="SSF53335">
    <property type="entry name" value="S-adenosyl-L-methionine-dependent methyltransferases"/>
    <property type="match status" value="1"/>
</dbReference>
<evidence type="ECO:0008006" key="6">
    <source>
        <dbReference type="Google" id="ProtNLM"/>
    </source>
</evidence>
<dbReference type="InterPro" id="IPR051419">
    <property type="entry name" value="Lys/N-term_MeTrsfase_sf"/>
</dbReference>
<sequence length="304" mass="33834">MPPSYGDRSYWDARFLTNPAHFDWLVPAPVLLSLVQSTLSSFPIPQPHILHIGCGTSELSFALRGLTALPSHVFNIDFSPAAIEAGREEERKRYNLFHNNPEQTMRWVSVDLLSLDDVMMLKNGSLAGGYSLIIDKSTSDAISCAEDVAVTLPYPVNAAGTHRPVCEHNETTKVHPMAVLMVHMAALAAHNAKWLVLSYSAHRFDFLSTDAALEDLSAARFINPGLFWRIAATEEIDAREEVPANGSPVVGRPVTKHTLYTLERTGVEVEICPCHIDIHNPFAQTWNRSQRNRSRRNKLIDTSV</sequence>
<comment type="similarity">
    <text evidence="1">Belongs to the methyltransferase superfamily.</text>
</comment>
<keyword evidence="2" id="KW-0489">Methyltransferase</keyword>
<dbReference type="GO" id="GO:0032259">
    <property type="term" value="P:methylation"/>
    <property type="evidence" value="ECO:0007669"/>
    <property type="project" value="UniProtKB-KW"/>
</dbReference>
<accession>S8CDM9</accession>
<dbReference type="EMBL" id="AQGS01000003">
    <property type="protein sequence ID" value="EPS45822.1"/>
    <property type="molecule type" value="Genomic_DNA"/>
</dbReference>
<proteinExistence type="inferred from homology"/>
<protein>
    <recommendedName>
        <fullName evidence="6">Methyltransferase domain-containing protein</fullName>
    </recommendedName>
</protein>
<evidence type="ECO:0000313" key="4">
    <source>
        <dbReference type="EMBL" id="EPS45822.1"/>
    </source>
</evidence>
<reference evidence="4 5" key="1">
    <citation type="journal article" date="2013" name="PLoS Genet.">
        <title>Genomic mechanisms accounting for the adaptation to parasitism in nematode-trapping fungi.</title>
        <authorList>
            <person name="Meerupati T."/>
            <person name="Andersson K.M."/>
            <person name="Friman E."/>
            <person name="Kumar D."/>
            <person name="Tunlid A."/>
            <person name="Ahren D."/>
        </authorList>
    </citation>
    <scope>NUCLEOTIDE SEQUENCE [LARGE SCALE GENOMIC DNA]</scope>
    <source>
        <strain evidence="4 5">CBS 200.50</strain>
    </source>
</reference>
<dbReference type="AlphaFoldDB" id="S8CDM9"/>
<comment type="caution">
    <text evidence="4">The sequence shown here is derived from an EMBL/GenBank/DDBJ whole genome shotgun (WGS) entry which is preliminary data.</text>
</comment>
<organism evidence="4 5">
    <name type="scientific">Dactylellina haptotyla (strain CBS 200.50)</name>
    <name type="common">Nematode-trapping fungus</name>
    <name type="synonym">Monacrosporium haptotylum</name>
    <dbReference type="NCBI Taxonomy" id="1284197"/>
    <lineage>
        <taxon>Eukaryota</taxon>
        <taxon>Fungi</taxon>
        <taxon>Dikarya</taxon>
        <taxon>Ascomycota</taxon>
        <taxon>Pezizomycotina</taxon>
        <taxon>Orbiliomycetes</taxon>
        <taxon>Orbiliales</taxon>
        <taxon>Orbiliaceae</taxon>
        <taxon>Dactylellina</taxon>
    </lineage>
</organism>
<dbReference type="Proteomes" id="UP000015100">
    <property type="component" value="Unassembled WGS sequence"/>
</dbReference>
<dbReference type="PANTHER" id="PTHR12176:SF84">
    <property type="entry name" value="METHYLTRANSFERASE DOMAIN-CONTAINING PROTEIN"/>
    <property type="match status" value="1"/>
</dbReference>
<name>S8CDM9_DACHA</name>
<dbReference type="OrthoDB" id="411785at2759"/>
<keyword evidence="5" id="KW-1185">Reference proteome</keyword>